<proteinExistence type="predicted"/>
<evidence type="ECO:0000313" key="1">
    <source>
        <dbReference type="EMBL" id="CAD5236183.1"/>
    </source>
</evidence>
<dbReference type="Proteomes" id="UP000596247">
    <property type="component" value="Chromosome"/>
</dbReference>
<gene>
    <name evidence="1" type="ORF">LLCLJKAH_00194</name>
</gene>
<accession>A0A7R8MK93</accession>
<reference evidence="1 2" key="1">
    <citation type="submission" date="2020-09" db="EMBL/GenBank/DDBJ databases">
        <authorList>
            <person name="Jameson E."/>
        </authorList>
    </citation>
    <scope>NUCLEOTIDE SEQUENCE [LARGE SCALE GENOMIC DNA]</scope>
</reference>
<dbReference type="EMBL" id="LR881104">
    <property type="protein sequence ID" value="CAD5236183.1"/>
    <property type="molecule type" value="Genomic_DNA"/>
</dbReference>
<keyword evidence="2" id="KW-1185">Reference proteome</keyword>
<organism evidence="1 2">
    <name type="scientific">Klebsiella phage vB_KvM-Eowyn</name>
    <dbReference type="NCBI Taxonomy" id="2762819"/>
    <lineage>
        <taxon>Viruses</taxon>
        <taxon>Duplodnaviria</taxon>
        <taxon>Heunggongvirae</taxon>
        <taxon>Uroviricota</taxon>
        <taxon>Caudoviricetes</taxon>
        <taxon>Chimalliviridae</taxon>
        <taxon>Eowynvirus</taxon>
        <taxon>Eowynvirus eowyn</taxon>
    </lineage>
</organism>
<evidence type="ECO:0000313" key="2">
    <source>
        <dbReference type="Proteomes" id="UP000596247"/>
    </source>
</evidence>
<protein>
    <submittedName>
        <fullName evidence="1">Uncharacterized protein</fullName>
    </submittedName>
</protein>
<sequence>MAKLAYDLDQSAADFQKKLTVGDNGSIKAEDGAIESLLPEGKTMADLVEAQNIISKIVTVGSLAAGRASIEAFKGNKELAETEFKVKVGHDTLKINVAREGETSDGKGGRKKVYGQERIAYLVSGGPSVGTLKKVRETIKSEAASALAD</sequence>
<name>A0A7R8MK93_9CAUD</name>